<dbReference type="Pfam" id="PF14218">
    <property type="entry name" value="COP23"/>
    <property type="match status" value="1"/>
</dbReference>
<evidence type="ECO:0008006" key="3">
    <source>
        <dbReference type="Google" id="ProtNLM"/>
    </source>
</evidence>
<feature type="compositionally biased region" description="Low complexity" evidence="1">
    <location>
        <begin position="57"/>
        <end position="70"/>
    </location>
</feature>
<accession>A0AA96WJA2</accession>
<protein>
    <recommendedName>
        <fullName evidence="3">Circadian oscillating protein COP23</fullName>
    </recommendedName>
</protein>
<dbReference type="InterPro" id="IPR025478">
    <property type="entry name" value="COP23"/>
</dbReference>
<dbReference type="EMBL" id="CP053586">
    <property type="protein sequence ID" value="WNZ26184.1"/>
    <property type="molecule type" value="Genomic_DNA"/>
</dbReference>
<reference evidence="2" key="1">
    <citation type="submission" date="2020-05" db="EMBL/GenBank/DDBJ databases">
        <authorList>
            <person name="Zhu T."/>
            <person name="Keshari N."/>
            <person name="Lu X."/>
        </authorList>
    </citation>
    <scope>NUCLEOTIDE SEQUENCE</scope>
    <source>
        <strain evidence="2">NK1-12</strain>
    </source>
</reference>
<dbReference type="RefSeq" id="WP_316432413.1">
    <property type="nucleotide sequence ID" value="NZ_CP053586.1"/>
</dbReference>
<gene>
    <name evidence="2" type="ORF">HJG54_27430</name>
</gene>
<organism evidence="2">
    <name type="scientific">Leptolyngbya sp. NK1-12</name>
    <dbReference type="NCBI Taxonomy" id="2547451"/>
    <lineage>
        <taxon>Bacteria</taxon>
        <taxon>Bacillati</taxon>
        <taxon>Cyanobacteriota</taxon>
        <taxon>Cyanophyceae</taxon>
        <taxon>Leptolyngbyales</taxon>
        <taxon>Leptolyngbyaceae</taxon>
        <taxon>Leptolyngbya group</taxon>
        <taxon>Leptolyngbya</taxon>
    </lineage>
</organism>
<evidence type="ECO:0000313" key="2">
    <source>
        <dbReference type="EMBL" id="WNZ26184.1"/>
    </source>
</evidence>
<evidence type="ECO:0000256" key="1">
    <source>
        <dbReference type="SAM" id="MobiDB-lite"/>
    </source>
</evidence>
<name>A0AA96WJA2_9CYAN</name>
<dbReference type="AlphaFoldDB" id="A0AA96WJA2"/>
<sequence>MSLRLSSLFLKRLGLSLGALLLGGSPLISFANAAQARPNWLNLERASSDRMSTVAQSSTPTRRSPTSTTTQNLNDVRFSCQVVNGQYTVMYNPQSQPGQYYPWATPTAMGGGWSPDRRCNEISRRLEFYRPDGLLELQTGLENGYNTVCVTTEAMPSCRIVLTVPQGQDPVALRDRIFNNLLVADSGQQTTAATAYQGGDNGILNQLGQAIGVDLSNLAGGRRSSSPASIDLRPFLDPADGGTGARLTNSAVPAQTGPRLNPGNFR</sequence>
<feature type="region of interest" description="Disordered" evidence="1">
    <location>
        <begin position="223"/>
        <end position="266"/>
    </location>
</feature>
<feature type="region of interest" description="Disordered" evidence="1">
    <location>
        <begin position="51"/>
        <end position="71"/>
    </location>
</feature>
<proteinExistence type="predicted"/>